<protein>
    <recommendedName>
        <fullName evidence="2">DUF7330 domain-containing protein</fullName>
    </recommendedName>
</protein>
<evidence type="ECO:0000259" key="2">
    <source>
        <dbReference type="Pfam" id="PF24016"/>
    </source>
</evidence>
<keyword evidence="4" id="KW-1185">Reference proteome</keyword>
<dbReference type="EMBL" id="ML178824">
    <property type="protein sequence ID" value="TFL01767.1"/>
    <property type="molecule type" value="Genomic_DNA"/>
</dbReference>
<dbReference type="InterPro" id="IPR055754">
    <property type="entry name" value="DUF7330"/>
</dbReference>
<feature type="region of interest" description="Disordered" evidence="1">
    <location>
        <begin position="25"/>
        <end position="53"/>
    </location>
</feature>
<dbReference type="Pfam" id="PF24016">
    <property type="entry name" value="DUF7330"/>
    <property type="match status" value="1"/>
</dbReference>
<dbReference type="AlphaFoldDB" id="A0A5C3QJQ0"/>
<feature type="compositionally biased region" description="Polar residues" evidence="1">
    <location>
        <begin position="34"/>
        <end position="50"/>
    </location>
</feature>
<dbReference type="Proteomes" id="UP000305067">
    <property type="component" value="Unassembled WGS sequence"/>
</dbReference>
<organism evidence="3 4">
    <name type="scientific">Pterulicium gracile</name>
    <dbReference type="NCBI Taxonomy" id="1884261"/>
    <lineage>
        <taxon>Eukaryota</taxon>
        <taxon>Fungi</taxon>
        <taxon>Dikarya</taxon>
        <taxon>Basidiomycota</taxon>
        <taxon>Agaricomycotina</taxon>
        <taxon>Agaricomycetes</taxon>
        <taxon>Agaricomycetidae</taxon>
        <taxon>Agaricales</taxon>
        <taxon>Pleurotineae</taxon>
        <taxon>Pterulaceae</taxon>
        <taxon>Pterulicium</taxon>
    </lineage>
</organism>
<evidence type="ECO:0000313" key="4">
    <source>
        <dbReference type="Proteomes" id="UP000305067"/>
    </source>
</evidence>
<evidence type="ECO:0000313" key="3">
    <source>
        <dbReference type="EMBL" id="TFL01767.1"/>
    </source>
</evidence>
<sequence length="233" mass="25471">MSSAIHFTFTTDNTEHSFVRHNAYEPFSGRSHRGSYQQRSQGASGPTSGQGHKLHITKHNESVQGTFTLLVPPSQPQALATPGDDAASKEIVLRTSNGSIGMRINVVQQGDQDSDDPVEMELSTSNGSIRVGFGVRESLPHRRPLYMTLRTANGKISLGLPRSFTGLFIYESGCNRVNFASNLEEQMTMISDSEFFIGDVTPYVNEGVLDERRGGFDVARVGTSSVRVAWASE</sequence>
<evidence type="ECO:0000256" key="1">
    <source>
        <dbReference type="SAM" id="MobiDB-lite"/>
    </source>
</evidence>
<gene>
    <name evidence="3" type="ORF">BDV98DRAFT_68684</name>
</gene>
<reference evidence="3 4" key="1">
    <citation type="journal article" date="2019" name="Nat. Ecol. Evol.">
        <title>Megaphylogeny resolves global patterns of mushroom evolution.</title>
        <authorList>
            <person name="Varga T."/>
            <person name="Krizsan K."/>
            <person name="Foldi C."/>
            <person name="Dima B."/>
            <person name="Sanchez-Garcia M."/>
            <person name="Sanchez-Ramirez S."/>
            <person name="Szollosi G.J."/>
            <person name="Szarkandi J.G."/>
            <person name="Papp V."/>
            <person name="Albert L."/>
            <person name="Andreopoulos W."/>
            <person name="Angelini C."/>
            <person name="Antonin V."/>
            <person name="Barry K.W."/>
            <person name="Bougher N.L."/>
            <person name="Buchanan P."/>
            <person name="Buyck B."/>
            <person name="Bense V."/>
            <person name="Catcheside P."/>
            <person name="Chovatia M."/>
            <person name="Cooper J."/>
            <person name="Damon W."/>
            <person name="Desjardin D."/>
            <person name="Finy P."/>
            <person name="Geml J."/>
            <person name="Haridas S."/>
            <person name="Hughes K."/>
            <person name="Justo A."/>
            <person name="Karasinski D."/>
            <person name="Kautmanova I."/>
            <person name="Kiss B."/>
            <person name="Kocsube S."/>
            <person name="Kotiranta H."/>
            <person name="LaButti K.M."/>
            <person name="Lechner B.E."/>
            <person name="Liimatainen K."/>
            <person name="Lipzen A."/>
            <person name="Lukacs Z."/>
            <person name="Mihaltcheva S."/>
            <person name="Morgado L.N."/>
            <person name="Niskanen T."/>
            <person name="Noordeloos M.E."/>
            <person name="Ohm R.A."/>
            <person name="Ortiz-Santana B."/>
            <person name="Ovrebo C."/>
            <person name="Racz N."/>
            <person name="Riley R."/>
            <person name="Savchenko A."/>
            <person name="Shiryaev A."/>
            <person name="Soop K."/>
            <person name="Spirin V."/>
            <person name="Szebenyi C."/>
            <person name="Tomsovsky M."/>
            <person name="Tulloss R.E."/>
            <person name="Uehling J."/>
            <person name="Grigoriev I.V."/>
            <person name="Vagvolgyi C."/>
            <person name="Papp T."/>
            <person name="Martin F.M."/>
            <person name="Miettinen O."/>
            <person name="Hibbett D.S."/>
            <person name="Nagy L.G."/>
        </authorList>
    </citation>
    <scope>NUCLEOTIDE SEQUENCE [LARGE SCALE GENOMIC DNA]</scope>
    <source>
        <strain evidence="3 4">CBS 309.79</strain>
    </source>
</reference>
<accession>A0A5C3QJQ0</accession>
<feature type="domain" description="DUF7330" evidence="2">
    <location>
        <begin position="54"/>
        <end position="201"/>
    </location>
</feature>
<proteinExistence type="predicted"/>
<name>A0A5C3QJQ0_9AGAR</name>
<dbReference type="OrthoDB" id="5289249at2759"/>